<evidence type="ECO:0000313" key="2">
    <source>
        <dbReference type="Proteomes" id="UP001066276"/>
    </source>
</evidence>
<keyword evidence="2" id="KW-1185">Reference proteome</keyword>
<evidence type="ECO:0000313" key="1">
    <source>
        <dbReference type="EMBL" id="KAJ1188928.1"/>
    </source>
</evidence>
<sequence length="77" mass="8990">MPMLIRATETGAESVWSKPTIVTARDPKEEIITLRKDTLPYPVEEEDHVNGFMRFMKFQGYNKEHVDWKVELILGEP</sequence>
<gene>
    <name evidence="1" type="ORF">NDU88_005684</name>
</gene>
<dbReference type="AlphaFoldDB" id="A0AAV7UIT0"/>
<organism evidence="1 2">
    <name type="scientific">Pleurodeles waltl</name>
    <name type="common">Iberian ribbed newt</name>
    <dbReference type="NCBI Taxonomy" id="8319"/>
    <lineage>
        <taxon>Eukaryota</taxon>
        <taxon>Metazoa</taxon>
        <taxon>Chordata</taxon>
        <taxon>Craniata</taxon>
        <taxon>Vertebrata</taxon>
        <taxon>Euteleostomi</taxon>
        <taxon>Amphibia</taxon>
        <taxon>Batrachia</taxon>
        <taxon>Caudata</taxon>
        <taxon>Salamandroidea</taxon>
        <taxon>Salamandridae</taxon>
        <taxon>Pleurodelinae</taxon>
        <taxon>Pleurodeles</taxon>
    </lineage>
</organism>
<comment type="caution">
    <text evidence="1">The sequence shown here is derived from an EMBL/GenBank/DDBJ whole genome shotgun (WGS) entry which is preliminary data.</text>
</comment>
<name>A0AAV7UIT0_PLEWA</name>
<accession>A0AAV7UIT0</accession>
<dbReference type="Proteomes" id="UP001066276">
    <property type="component" value="Chromosome 3_1"/>
</dbReference>
<proteinExistence type="predicted"/>
<dbReference type="EMBL" id="JANPWB010000005">
    <property type="protein sequence ID" value="KAJ1188928.1"/>
    <property type="molecule type" value="Genomic_DNA"/>
</dbReference>
<reference evidence="1" key="1">
    <citation type="journal article" date="2022" name="bioRxiv">
        <title>Sequencing and chromosome-scale assembly of the giantPleurodeles waltlgenome.</title>
        <authorList>
            <person name="Brown T."/>
            <person name="Elewa A."/>
            <person name="Iarovenko S."/>
            <person name="Subramanian E."/>
            <person name="Araus A.J."/>
            <person name="Petzold A."/>
            <person name="Susuki M."/>
            <person name="Suzuki K.-i.T."/>
            <person name="Hayashi T."/>
            <person name="Toyoda A."/>
            <person name="Oliveira C."/>
            <person name="Osipova E."/>
            <person name="Leigh N.D."/>
            <person name="Simon A."/>
            <person name="Yun M.H."/>
        </authorList>
    </citation>
    <scope>NUCLEOTIDE SEQUENCE</scope>
    <source>
        <strain evidence="1">20211129_DDA</strain>
        <tissue evidence="1">Liver</tissue>
    </source>
</reference>
<protein>
    <submittedName>
        <fullName evidence="1">Uncharacterized protein</fullName>
    </submittedName>
</protein>